<feature type="signal peptide" evidence="1">
    <location>
        <begin position="1"/>
        <end position="21"/>
    </location>
</feature>
<evidence type="ECO:0000256" key="1">
    <source>
        <dbReference type="SAM" id="SignalP"/>
    </source>
</evidence>
<dbReference type="Proteomes" id="UP000758856">
    <property type="component" value="Unassembled WGS sequence"/>
</dbReference>
<gene>
    <name evidence="2" type="ORF">GCM10008170_05690</name>
    <name evidence="3" type="ORF">JOD31_001716</name>
</gene>
<dbReference type="EMBL" id="BSFF01000001">
    <property type="protein sequence ID" value="GLK54550.1"/>
    <property type="molecule type" value="Genomic_DNA"/>
</dbReference>
<dbReference type="EMBL" id="JAFBCY010000002">
    <property type="protein sequence ID" value="MBM7851491.1"/>
    <property type="molecule type" value="Genomic_DNA"/>
</dbReference>
<reference evidence="2" key="3">
    <citation type="submission" date="2023-01" db="EMBL/GenBank/DDBJ databases">
        <authorList>
            <person name="Sun Q."/>
            <person name="Evtushenko L."/>
        </authorList>
    </citation>
    <scope>NUCLEOTIDE SEQUENCE</scope>
    <source>
        <strain evidence="2">VKM B-1606</strain>
    </source>
</reference>
<protein>
    <submittedName>
        <fullName evidence="2">Uncharacterized protein</fullName>
    </submittedName>
</protein>
<accession>A0A9W6MQD1</accession>
<keyword evidence="4" id="KW-1185">Reference proteome</keyword>
<dbReference type="RefSeq" id="WP_204949919.1">
    <property type="nucleotide sequence ID" value="NZ_BSFF01000001.1"/>
</dbReference>
<dbReference type="Proteomes" id="UP001143400">
    <property type="component" value="Unassembled WGS sequence"/>
</dbReference>
<evidence type="ECO:0000313" key="5">
    <source>
        <dbReference type="Proteomes" id="UP001143400"/>
    </source>
</evidence>
<feature type="chain" id="PRO_5040938134" evidence="1">
    <location>
        <begin position="22"/>
        <end position="96"/>
    </location>
</feature>
<name>A0A9W6MQD1_9HYPH</name>
<dbReference type="AlphaFoldDB" id="A0A9W6MQD1"/>
<evidence type="ECO:0000313" key="4">
    <source>
        <dbReference type="Proteomes" id="UP000758856"/>
    </source>
</evidence>
<reference evidence="3 4" key="2">
    <citation type="submission" date="2021-01" db="EMBL/GenBank/DDBJ databases">
        <title>Genomic Encyclopedia of Type Strains, Phase IV (KMG-IV): sequencing the most valuable type-strain genomes for metagenomic binning, comparative biology and taxonomic classification.</title>
        <authorList>
            <person name="Goeker M."/>
        </authorList>
    </citation>
    <scope>NUCLEOTIDE SEQUENCE [LARGE SCALE GENOMIC DNA]</scope>
    <source>
        <strain evidence="3 4">DSM 6130</strain>
    </source>
</reference>
<evidence type="ECO:0000313" key="3">
    <source>
        <dbReference type="EMBL" id="MBM7851491.1"/>
    </source>
</evidence>
<evidence type="ECO:0000313" key="2">
    <source>
        <dbReference type="EMBL" id="GLK54550.1"/>
    </source>
</evidence>
<keyword evidence="1" id="KW-0732">Signal</keyword>
<organism evidence="2 5">
    <name type="scientific">Methylopila capsulata</name>
    <dbReference type="NCBI Taxonomy" id="61654"/>
    <lineage>
        <taxon>Bacteria</taxon>
        <taxon>Pseudomonadati</taxon>
        <taxon>Pseudomonadota</taxon>
        <taxon>Alphaproteobacteria</taxon>
        <taxon>Hyphomicrobiales</taxon>
        <taxon>Methylopilaceae</taxon>
        <taxon>Methylopila</taxon>
    </lineage>
</organism>
<reference evidence="2" key="1">
    <citation type="journal article" date="2014" name="Int. J. Syst. Evol. Microbiol.">
        <title>Complete genome sequence of Corynebacterium casei LMG S-19264T (=DSM 44701T), isolated from a smear-ripened cheese.</title>
        <authorList>
            <consortium name="US DOE Joint Genome Institute (JGI-PGF)"/>
            <person name="Walter F."/>
            <person name="Albersmeier A."/>
            <person name="Kalinowski J."/>
            <person name="Ruckert C."/>
        </authorList>
    </citation>
    <scope>NUCLEOTIDE SEQUENCE</scope>
    <source>
        <strain evidence="2">VKM B-1606</strain>
    </source>
</reference>
<sequence length="96" mass="9819">MSNRIVAAAAGAAIATYAAVAASLLAFPSIAASKPVASFAATEARLDSSDAVTGQVQTQVAASTVNREERGWDDTSDRVPVWIKFAGAAPAELGRR</sequence>
<proteinExistence type="predicted"/>
<comment type="caution">
    <text evidence="2">The sequence shown here is derived from an EMBL/GenBank/DDBJ whole genome shotgun (WGS) entry which is preliminary data.</text>
</comment>